<reference evidence="1" key="1">
    <citation type="submission" date="2017-04" db="EMBL/GenBank/DDBJ databases">
        <authorList>
            <person name="Varghese N."/>
            <person name="Submissions S."/>
        </authorList>
    </citation>
    <scope>NUCLEOTIDE SEQUENCE</scope>
    <source>
        <strain evidence="1">WTE2008</strain>
    </source>
</reference>
<dbReference type="Proteomes" id="UP000192328">
    <property type="component" value="Unassembled WGS sequence"/>
</dbReference>
<proteinExistence type="predicted"/>
<comment type="caution">
    <text evidence="1">The sequence shown here is derived from an EMBL/GenBank/DDBJ whole genome shotgun (WGS) entry which is preliminary data.</text>
</comment>
<name>A0AC61PNI6_9FIRM</name>
<evidence type="ECO:0000313" key="2">
    <source>
        <dbReference type="Proteomes" id="UP000192328"/>
    </source>
</evidence>
<protein>
    <submittedName>
        <fullName evidence="1">Glycosyltransferase, GT2 family</fullName>
    </submittedName>
</protein>
<dbReference type="EMBL" id="FWXZ01000005">
    <property type="protein sequence ID" value="SMC75886.1"/>
    <property type="molecule type" value="Genomic_DNA"/>
</dbReference>
<accession>A0AC61PNI6</accession>
<sequence>MEKSYAVIVVTYNRKELLKENIECLLSQRPVIPHIIIIDNHSTDGTKEYIADYISEEKIEYCDTGSNLGGAGGFSFGIKYAAEKDYDYIWVMDDDCMPTENALEEFIKADKELNGQYGFLSSKVLWKDGSICTMNLQRKTLTKTLECFDNNINQVVMASFVSLFLKREIVVEMGLPIKEFFIWTDDWEYTRRISLKYPCYAVRDSVVIHKSKSNIGANIASESADRLDRFNYLYRNDVYLYRREGIKGFCYEATRLTGHCIRVLTKSKDNKGKRLAKIYKGTISGLKFKPEIEYIT</sequence>
<evidence type="ECO:0000313" key="1">
    <source>
        <dbReference type="EMBL" id="SMC75886.1"/>
    </source>
</evidence>
<organism evidence="1 2">
    <name type="scientific">Aristaeella lactis</name>
    <dbReference type="NCBI Taxonomy" id="3046383"/>
    <lineage>
        <taxon>Bacteria</taxon>
        <taxon>Bacillati</taxon>
        <taxon>Bacillota</taxon>
        <taxon>Clostridia</taxon>
        <taxon>Eubacteriales</taxon>
        <taxon>Aristaeellaceae</taxon>
        <taxon>Aristaeella</taxon>
    </lineage>
</organism>
<keyword evidence="2" id="KW-1185">Reference proteome</keyword>
<gene>
    <name evidence="1" type="ORF">SAMN06297397_2339</name>
</gene>